<feature type="transmembrane region" description="Helical" evidence="11">
    <location>
        <begin position="203"/>
        <end position="223"/>
    </location>
</feature>
<dbReference type="Gene3D" id="2.60.40.10">
    <property type="entry name" value="Immunoglobulins"/>
    <property type="match status" value="2"/>
</dbReference>
<dbReference type="GO" id="GO:0007166">
    <property type="term" value="P:cell surface receptor signaling pathway"/>
    <property type="evidence" value="ECO:0007669"/>
    <property type="project" value="TreeGrafter"/>
</dbReference>
<keyword evidence="10" id="KW-0393">Immunoglobulin domain</keyword>
<sequence>MYISSEWETEVQGFERHLGKKDEVRKDVYVLLKGKEDSGSQHSDFQGRIKLLKENLDFGQSLLQISNVKLKDAGLYHCLIEYGGADYKTISLKVQAPYRTITQEVVSTGDKEWKLTCQSEGYPKAEVMWQNGGCQDLTDKANTSYETGSDQLYRVTSTLTIKNKTRENFRCIFWNKEIQENTSANLYILDSADDVLWTESRRFVWPIFIVSVLVGSVSITVCIRKARANKDCRTHTAKSSINTAKLLKDKDAHDCRCPSFEDEELKYIQIEKT</sequence>
<evidence type="ECO:0000256" key="9">
    <source>
        <dbReference type="ARBA" id="ARBA00023180"/>
    </source>
</evidence>
<reference evidence="13" key="2">
    <citation type="submission" date="2025-08" db="UniProtKB">
        <authorList>
            <consortium name="Ensembl"/>
        </authorList>
    </citation>
    <scope>IDENTIFICATION</scope>
</reference>
<evidence type="ECO:0000256" key="8">
    <source>
        <dbReference type="ARBA" id="ARBA00023170"/>
    </source>
</evidence>
<reference evidence="13 14" key="1">
    <citation type="journal article" date="2010" name="PLoS Biol.">
        <title>Multi-platform next-generation sequencing of the domestic turkey (Meleagris gallopavo): genome assembly and analysis.</title>
        <authorList>
            <person name="Dalloul R.A."/>
            <person name="Long J.A."/>
            <person name="Zimin A.V."/>
            <person name="Aslam L."/>
            <person name="Beal K."/>
            <person name="Blomberg L.A."/>
            <person name="Bouffard P."/>
            <person name="Burt D.W."/>
            <person name="Crasta O."/>
            <person name="Crooijmans R.P."/>
            <person name="Cooper K."/>
            <person name="Coulombe R.A."/>
            <person name="De S."/>
            <person name="Delany M.E."/>
            <person name="Dodgson J.B."/>
            <person name="Dong J.J."/>
            <person name="Evans C."/>
            <person name="Frederickson K.M."/>
            <person name="Flicek P."/>
            <person name="Florea L."/>
            <person name="Folkerts O."/>
            <person name="Groenen M.A."/>
            <person name="Harkins T.T."/>
            <person name="Herrero J."/>
            <person name="Hoffmann S."/>
            <person name="Megens H.J."/>
            <person name="Jiang A."/>
            <person name="de Jong P."/>
            <person name="Kaiser P."/>
            <person name="Kim H."/>
            <person name="Kim K.W."/>
            <person name="Kim S."/>
            <person name="Langenberger D."/>
            <person name="Lee M.K."/>
            <person name="Lee T."/>
            <person name="Mane S."/>
            <person name="Marcais G."/>
            <person name="Marz M."/>
            <person name="McElroy A.P."/>
            <person name="Modise T."/>
            <person name="Nefedov M."/>
            <person name="Notredame C."/>
            <person name="Paton I.R."/>
            <person name="Payne W.S."/>
            <person name="Pertea G."/>
            <person name="Prickett D."/>
            <person name="Puiu D."/>
            <person name="Qioa D."/>
            <person name="Raineri E."/>
            <person name="Ruffier M."/>
            <person name="Salzberg S.L."/>
            <person name="Schatz M.C."/>
            <person name="Scheuring C."/>
            <person name="Schmidt C.J."/>
            <person name="Schroeder S."/>
            <person name="Searle S.M."/>
            <person name="Smith E.J."/>
            <person name="Smith J."/>
            <person name="Sonstegard T.S."/>
            <person name="Stadler P.F."/>
            <person name="Tafer H."/>
            <person name="Tu Z.J."/>
            <person name="Van Tassell C.P."/>
            <person name="Vilella A.J."/>
            <person name="Williams K.P."/>
            <person name="Yorke J.A."/>
            <person name="Zhang L."/>
            <person name="Zhang H.B."/>
            <person name="Zhang X."/>
            <person name="Zhang Y."/>
            <person name="Reed K.M."/>
        </authorList>
    </citation>
    <scope>NUCLEOTIDE SEQUENCE [LARGE SCALE GENOMIC DNA]</scope>
</reference>
<dbReference type="GO" id="GO:0042130">
    <property type="term" value="P:negative regulation of T cell proliferation"/>
    <property type="evidence" value="ECO:0007669"/>
    <property type="project" value="TreeGrafter"/>
</dbReference>
<dbReference type="PANTHER" id="PTHR25466">
    <property type="entry name" value="T-LYMPHOCYTE ACTIVATION ANTIGEN"/>
    <property type="match status" value="1"/>
</dbReference>
<evidence type="ECO:0000259" key="12">
    <source>
        <dbReference type="PROSITE" id="PS50835"/>
    </source>
</evidence>
<dbReference type="SUPFAM" id="SSF48726">
    <property type="entry name" value="Immunoglobulin"/>
    <property type="match status" value="2"/>
</dbReference>
<keyword evidence="5 11" id="KW-1133">Transmembrane helix</keyword>
<evidence type="ECO:0000256" key="3">
    <source>
        <dbReference type="ARBA" id="ARBA00022692"/>
    </source>
</evidence>
<dbReference type="InterPro" id="IPR036179">
    <property type="entry name" value="Ig-like_dom_sf"/>
</dbReference>
<dbReference type="Proteomes" id="UP000001645">
    <property type="component" value="Chromosome Z"/>
</dbReference>
<evidence type="ECO:0000256" key="5">
    <source>
        <dbReference type="ARBA" id="ARBA00022989"/>
    </source>
</evidence>
<dbReference type="InterPro" id="IPR007110">
    <property type="entry name" value="Ig-like_dom"/>
</dbReference>
<dbReference type="Pfam" id="PF22705">
    <property type="entry name" value="C2-set_3"/>
    <property type="match status" value="1"/>
</dbReference>
<dbReference type="GO" id="GO:0006955">
    <property type="term" value="P:immune response"/>
    <property type="evidence" value="ECO:0007669"/>
    <property type="project" value="TreeGrafter"/>
</dbReference>
<comment type="subcellular location">
    <subcellularLocation>
        <location evidence="1">Cell membrane</location>
        <topology evidence="1">Single-pass type I membrane protein</topology>
    </subcellularLocation>
</comment>
<organism evidence="13 14">
    <name type="scientific">Meleagris gallopavo</name>
    <name type="common">Wild turkey</name>
    <dbReference type="NCBI Taxonomy" id="9103"/>
    <lineage>
        <taxon>Eukaryota</taxon>
        <taxon>Metazoa</taxon>
        <taxon>Chordata</taxon>
        <taxon>Craniata</taxon>
        <taxon>Vertebrata</taxon>
        <taxon>Euteleostomi</taxon>
        <taxon>Archelosauria</taxon>
        <taxon>Archosauria</taxon>
        <taxon>Dinosauria</taxon>
        <taxon>Saurischia</taxon>
        <taxon>Theropoda</taxon>
        <taxon>Coelurosauria</taxon>
        <taxon>Aves</taxon>
        <taxon>Neognathae</taxon>
        <taxon>Galloanserae</taxon>
        <taxon>Galliformes</taxon>
        <taxon>Phasianidae</taxon>
        <taxon>Meleagridinae</taxon>
        <taxon>Meleagris</taxon>
    </lineage>
</organism>
<dbReference type="GO" id="GO:0031295">
    <property type="term" value="P:T cell costimulation"/>
    <property type="evidence" value="ECO:0007669"/>
    <property type="project" value="TreeGrafter"/>
</dbReference>
<keyword evidence="9" id="KW-0325">Glycoprotein</keyword>
<dbReference type="InterPro" id="IPR013783">
    <property type="entry name" value="Ig-like_fold"/>
</dbReference>
<dbReference type="FunCoup" id="G1N177">
    <property type="interactions" value="41"/>
</dbReference>
<keyword evidence="7" id="KW-1015">Disulfide bond</keyword>
<evidence type="ECO:0000256" key="7">
    <source>
        <dbReference type="ARBA" id="ARBA00023157"/>
    </source>
</evidence>
<name>G1N177_MELGA</name>
<evidence type="ECO:0000313" key="13">
    <source>
        <dbReference type="Ensembl" id="ENSMGAP00000005228.3"/>
    </source>
</evidence>
<gene>
    <name evidence="13" type="primary">LOC100549187</name>
</gene>
<evidence type="ECO:0000256" key="1">
    <source>
        <dbReference type="ARBA" id="ARBA00004251"/>
    </source>
</evidence>
<protein>
    <recommendedName>
        <fullName evidence="12">Ig-like domain-containing protein</fullName>
    </recommendedName>
</protein>
<dbReference type="Bgee" id="ENSMGAG00000005340">
    <property type="expression patterns" value="Expressed in spleen and 10 other cell types or tissues"/>
</dbReference>
<evidence type="ECO:0000256" key="11">
    <source>
        <dbReference type="SAM" id="Phobius"/>
    </source>
</evidence>
<dbReference type="GO" id="GO:0071222">
    <property type="term" value="P:cellular response to lipopolysaccharide"/>
    <property type="evidence" value="ECO:0007669"/>
    <property type="project" value="TreeGrafter"/>
</dbReference>
<dbReference type="AlphaFoldDB" id="G1N177"/>
<dbReference type="PANTHER" id="PTHR25466:SF3">
    <property type="entry name" value="PROGRAMMED CELL DEATH 1 LIGAND 1"/>
    <property type="match status" value="1"/>
</dbReference>
<keyword evidence="8" id="KW-0675">Receptor</keyword>
<dbReference type="InParanoid" id="G1N177"/>
<keyword evidence="14" id="KW-1185">Reference proteome</keyword>
<dbReference type="HOGENOM" id="CLU_013137_8_1_1"/>
<evidence type="ECO:0000256" key="10">
    <source>
        <dbReference type="ARBA" id="ARBA00023319"/>
    </source>
</evidence>
<feature type="domain" description="Ig-like" evidence="12">
    <location>
        <begin position="97"/>
        <end position="187"/>
    </location>
</feature>
<evidence type="ECO:0000256" key="6">
    <source>
        <dbReference type="ARBA" id="ARBA00023136"/>
    </source>
</evidence>
<evidence type="ECO:0000256" key="4">
    <source>
        <dbReference type="ARBA" id="ARBA00022729"/>
    </source>
</evidence>
<dbReference type="GeneTree" id="ENSGT00940000161373"/>
<dbReference type="InterPro" id="IPR053896">
    <property type="entry name" value="BTN3A2-like_Ig-C"/>
</dbReference>
<accession>G1N177</accession>
<dbReference type="Ensembl" id="ENSMGAT00000005960.3">
    <property type="protein sequence ID" value="ENSMGAP00000005228.3"/>
    <property type="gene ID" value="ENSMGAG00000005340.3"/>
</dbReference>
<keyword evidence="6 11" id="KW-0472">Membrane</keyword>
<dbReference type="GO" id="GO:0009897">
    <property type="term" value="C:external side of plasma membrane"/>
    <property type="evidence" value="ECO:0007669"/>
    <property type="project" value="TreeGrafter"/>
</dbReference>
<evidence type="ECO:0000313" key="14">
    <source>
        <dbReference type="Proteomes" id="UP000001645"/>
    </source>
</evidence>
<proteinExistence type="predicted"/>
<dbReference type="GO" id="GO:0042102">
    <property type="term" value="P:positive regulation of T cell proliferation"/>
    <property type="evidence" value="ECO:0007669"/>
    <property type="project" value="TreeGrafter"/>
</dbReference>
<keyword evidence="2" id="KW-1003">Cell membrane</keyword>
<reference evidence="13" key="3">
    <citation type="submission" date="2025-09" db="UniProtKB">
        <authorList>
            <consortium name="Ensembl"/>
        </authorList>
    </citation>
    <scope>IDENTIFICATION</scope>
</reference>
<dbReference type="InterPro" id="IPR051713">
    <property type="entry name" value="T-cell_Activation_Regulation"/>
</dbReference>
<evidence type="ECO:0000256" key="2">
    <source>
        <dbReference type="ARBA" id="ARBA00022475"/>
    </source>
</evidence>
<keyword evidence="4" id="KW-0732">Signal</keyword>
<dbReference type="PROSITE" id="PS50835">
    <property type="entry name" value="IG_LIKE"/>
    <property type="match status" value="1"/>
</dbReference>
<keyword evidence="3 11" id="KW-0812">Transmembrane</keyword>